<reference evidence="6" key="1">
    <citation type="journal article" date="2006" name="Mol. Microbiol.">
        <title>Functional analysis of the six flagellins of Bdellovibrio bacteriovorus shows that flagellar motility is not essential for bacterial predation.</title>
        <authorList>
            <person name="Lambert C."/>
            <person name="Evans K.J."/>
            <person name="Till R."/>
            <person name="Hobley L."/>
            <person name="Capeness M."/>
            <person name="Rendulic S."/>
            <person name="Schuster S.C."/>
            <person name="Aizawa S."/>
            <person name="Sockett R.E."/>
        </authorList>
    </citation>
    <scope>NUCLEOTIDE SEQUENCE</scope>
    <source>
        <strain evidence="6">109J</strain>
    </source>
</reference>
<dbReference type="InterPro" id="IPR046358">
    <property type="entry name" value="Flagellin_C"/>
</dbReference>
<proteinExistence type="inferred from homology"/>
<dbReference type="Gene3D" id="1.20.1330.10">
    <property type="entry name" value="f41 fragment of flagellin, N-terminal domain"/>
    <property type="match status" value="1"/>
</dbReference>
<dbReference type="InterPro" id="IPR001492">
    <property type="entry name" value="Flagellin"/>
</dbReference>
<dbReference type="Gene3D" id="6.10.10.10">
    <property type="entry name" value="Flagellar export chaperone, C-terminal domain"/>
    <property type="match status" value="1"/>
</dbReference>
<dbReference type="GO" id="GO:0005198">
    <property type="term" value="F:structural molecule activity"/>
    <property type="evidence" value="ECO:0007669"/>
    <property type="project" value="UniProtKB-UniRule"/>
</dbReference>
<comment type="similarity">
    <text evidence="1 3">Belongs to the bacterial flagellin family.</text>
</comment>
<keyword evidence="2 3" id="KW-0975">Bacterial flagellum</keyword>
<dbReference type="EMBL" id="AJ748319">
    <property type="protein sequence ID" value="CAG38109.1"/>
    <property type="molecule type" value="Genomic_DNA"/>
</dbReference>
<keyword evidence="6" id="KW-0966">Cell projection</keyword>
<evidence type="ECO:0000256" key="1">
    <source>
        <dbReference type="ARBA" id="ARBA00005709"/>
    </source>
</evidence>
<evidence type="ECO:0000313" key="6">
    <source>
        <dbReference type="EMBL" id="CAG38109.1"/>
    </source>
</evidence>
<dbReference type="GO" id="GO:0005576">
    <property type="term" value="C:extracellular region"/>
    <property type="evidence" value="ECO:0007669"/>
    <property type="project" value="UniProtKB-SubCell"/>
</dbReference>
<comment type="function">
    <text evidence="3">Flagellin is the subunit protein which polymerizes to form the filaments of bacterial flagella.</text>
</comment>
<keyword evidence="6" id="KW-0282">Flagellum</keyword>
<dbReference type="Pfam" id="PF00700">
    <property type="entry name" value="Flagellin_C"/>
    <property type="match status" value="1"/>
</dbReference>
<organism evidence="6">
    <name type="scientific">Bdellovibrio bacteriovorus</name>
    <dbReference type="NCBI Taxonomy" id="959"/>
    <lineage>
        <taxon>Bacteria</taxon>
        <taxon>Pseudomonadati</taxon>
        <taxon>Bdellovibrionota</taxon>
        <taxon>Bdellovibrionia</taxon>
        <taxon>Bdellovibrionales</taxon>
        <taxon>Pseudobdellovibrionaceae</taxon>
        <taxon>Bdellovibrio</taxon>
    </lineage>
</organism>
<evidence type="ECO:0000259" key="5">
    <source>
        <dbReference type="Pfam" id="PF00700"/>
    </source>
</evidence>
<feature type="domain" description="Flagellin N-terminal" evidence="4">
    <location>
        <begin position="5"/>
        <end position="141"/>
    </location>
</feature>
<name>Q6H8R2_BDEBC</name>
<dbReference type="Pfam" id="PF00669">
    <property type="entry name" value="Flagellin_N"/>
    <property type="match status" value="1"/>
</dbReference>
<feature type="domain" description="Flagellin C-terminal" evidence="5">
    <location>
        <begin position="192"/>
        <end position="275"/>
    </location>
</feature>
<sequence length="277" mass="29610">MGLRIGTNVAALNAQKNLYMTNINANRSMARLASGMRINQAADDAAGLAISENLKGQIRGLRQANRNANDGISLVQVAEGSLNEVSNMLIRLRELGVQASSDTIGETERKFLDVEYQQLKSEIQRITESTVFNGYELLNGTGGMIDIQVGVNNDAFRDRISFNAGAANASIDALGLTAENVGTKESAQLSLGTIDQALTSVNAIRANFGALQNRLQSTSNNLLIADENLSAANSRIRDTDVAAETSEMTRNNILLQAGVSVLGQANQSQQLALKLWG</sequence>
<comment type="subcellular location">
    <subcellularLocation>
        <location evidence="3">Secreted</location>
    </subcellularLocation>
    <subcellularLocation>
        <location evidence="3">Bacterial flagellum</location>
    </subcellularLocation>
</comment>
<keyword evidence="3" id="KW-0964">Secreted</keyword>
<evidence type="ECO:0000256" key="2">
    <source>
        <dbReference type="ARBA" id="ARBA00023143"/>
    </source>
</evidence>
<dbReference type="PANTHER" id="PTHR42792">
    <property type="entry name" value="FLAGELLIN"/>
    <property type="match status" value="1"/>
</dbReference>
<dbReference type="AlphaFoldDB" id="Q6H8R2"/>
<keyword evidence="6" id="KW-0969">Cilium</keyword>
<dbReference type="GO" id="GO:0009288">
    <property type="term" value="C:bacterial-type flagellum"/>
    <property type="evidence" value="ECO:0007669"/>
    <property type="project" value="UniProtKB-SubCell"/>
</dbReference>
<gene>
    <name evidence="6" type="primary">fliC4</name>
</gene>
<dbReference type="SUPFAM" id="SSF64518">
    <property type="entry name" value="Phase 1 flagellin"/>
    <property type="match status" value="1"/>
</dbReference>
<evidence type="ECO:0000256" key="3">
    <source>
        <dbReference type="RuleBase" id="RU362073"/>
    </source>
</evidence>
<dbReference type="PRINTS" id="PR00207">
    <property type="entry name" value="FLAGELLIN"/>
</dbReference>
<evidence type="ECO:0000259" key="4">
    <source>
        <dbReference type="Pfam" id="PF00669"/>
    </source>
</evidence>
<dbReference type="InterPro" id="IPR042187">
    <property type="entry name" value="Flagellin_C_sub2"/>
</dbReference>
<dbReference type="InterPro" id="IPR001029">
    <property type="entry name" value="Flagellin_N"/>
</dbReference>
<accession>Q6H8R2</accession>
<protein>
    <recommendedName>
        <fullName evidence="3">Flagellin</fullName>
    </recommendedName>
</protein>
<dbReference type="PANTHER" id="PTHR42792:SF2">
    <property type="entry name" value="FLAGELLIN"/>
    <property type="match status" value="1"/>
</dbReference>